<dbReference type="AlphaFoldDB" id="H1HJT2"/>
<evidence type="ECO:0000313" key="1">
    <source>
        <dbReference type="EMBL" id="EHO73852.1"/>
    </source>
</evidence>
<dbReference type="PATRIC" id="fig|999422.3.peg.423"/>
<dbReference type="Proteomes" id="UP000003167">
    <property type="component" value="Unassembled WGS sequence"/>
</dbReference>
<dbReference type="RefSeq" id="WP_008564103.1">
    <property type="nucleotide sequence ID" value="NZ_JH594500.1"/>
</dbReference>
<proteinExistence type="predicted"/>
<comment type="caution">
    <text evidence="1">The sequence shown here is derived from an EMBL/GenBank/DDBJ whole genome shotgun (WGS) entry which is preliminary data.</text>
</comment>
<evidence type="ECO:0008006" key="3">
    <source>
        <dbReference type="Google" id="ProtNLM"/>
    </source>
</evidence>
<gene>
    <name evidence="1" type="ORF">HMPREF9944_00426</name>
</gene>
<dbReference type="HOGENOM" id="CLU_860131_0_0_10"/>
<reference evidence="1 2" key="1">
    <citation type="submission" date="2011-12" db="EMBL/GenBank/DDBJ databases">
        <title>The Genome Sequence of Prevotella maculosa OT 289.</title>
        <authorList>
            <consortium name="The Broad Institute Genome Sequencing Platform"/>
            <person name="Earl A."/>
            <person name="Ward D."/>
            <person name="Feldgarden M."/>
            <person name="Gevers D."/>
            <person name="Izard J."/>
            <person name="Blanton J.M."/>
            <person name="Mathney J."/>
            <person name="Tanner A.C."/>
            <person name="Dewhirst F.E."/>
            <person name="Young S.K."/>
            <person name="Zeng Q."/>
            <person name="Gargeya S."/>
            <person name="Fitzgerald M."/>
            <person name="Haas B."/>
            <person name="Abouelleil A."/>
            <person name="Alvarado L."/>
            <person name="Arachchi H.M."/>
            <person name="Berlin A."/>
            <person name="Chapman S.B."/>
            <person name="Gearin G."/>
            <person name="Goldberg J."/>
            <person name="Griggs A."/>
            <person name="Gujja S."/>
            <person name="Hansen M."/>
            <person name="Heiman D."/>
            <person name="Howarth C."/>
            <person name="Larimer J."/>
            <person name="Lui A."/>
            <person name="MacDonald P.J.P."/>
            <person name="McCowen C."/>
            <person name="Montmayeur A."/>
            <person name="Murphy C."/>
            <person name="Neiman D."/>
            <person name="Pearson M."/>
            <person name="Priest M."/>
            <person name="Roberts A."/>
            <person name="Saif S."/>
            <person name="Shea T."/>
            <person name="Sisk P."/>
            <person name="Stolte C."/>
            <person name="Sykes S."/>
            <person name="Wortman J."/>
            <person name="Nusbaum C."/>
            <person name="Birren B."/>
        </authorList>
    </citation>
    <scope>NUCLEOTIDE SEQUENCE [LARGE SCALE GENOMIC DNA]</scope>
    <source>
        <strain evidence="1 2">OT 289</strain>
    </source>
</reference>
<dbReference type="STRING" id="999422.HMPREF9944_00426"/>
<name>H1HJT2_9BACT</name>
<evidence type="ECO:0000313" key="2">
    <source>
        <dbReference type="Proteomes" id="UP000003167"/>
    </source>
</evidence>
<organism evidence="1 2">
    <name type="scientific">Segatella maculosa OT 289</name>
    <dbReference type="NCBI Taxonomy" id="999422"/>
    <lineage>
        <taxon>Bacteria</taxon>
        <taxon>Pseudomonadati</taxon>
        <taxon>Bacteroidota</taxon>
        <taxon>Bacteroidia</taxon>
        <taxon>Bacteroidales</taxon>
        <taxon>Prevotellaceae</taxon>
        <taxon>Segatella</taxon>
    </lineage>
</organism>
<dbReference type="OrthoDB" id="8910972at2"/>
<accession>H1HJT2</accession>
<keyword evidence="2" id="KW-1185">Reference proteome</keyword>
<protein>
    <recommendedName>
        <fullName evidence="3">CD-NTase-associated protein 12/Pycsar effector protein TIR domain-containing protein</fullName>
    </recommendedName>
</protein>
<sequence>MKEFDIFFSWQSDLPGKEYKNYIWRELEKTCKELDTEEMKVTPTESTRGNAGAVEIKDTVLSKIANCQIFICDVSIIGKINDKGTSNPNVMFELGYAVSCLGWERIVLVFNEASGKINDLPFDIRNHRILSYNTNKQLSLKEPILSIVKQYDDLEGNFLKSPALKFDIQIFNKRCSVVSEDELIESIKHSINNAGYSKYYFNIWDKLWYTYENDERQKFRDNEIHNAYSSFVKHLQNYWFVLNSITGNPEHRGEYYEDMSKEEKEEEDKRVWYKLKDYYALGYDDDKAEELHQKDWKKFMTASKDVLPQYDIFRTLIRKKLFL</sequence>
<dbReference type="EMBL" id="AGEK01000014">
    <property type="protein sequence ID" value="EHO73852.1"/>
    <property type="molecule type" value="Genomic_DNA"/>
</dbReference>